<dbReference type="EMBL" id="BNAB01000005">
    <property type="protein sequence ID" value="GHE00928.1"/>
    <property type="molecule type" value="Genomic_DNA"/>
</dbReference>
<reference evidence="2" key="1">
    <citation type="journal article" date="2014" name="Int. J. Syst. Evol. Microbiol.">
        <title>Complete genome sequence of Corynebacterium casei LMG S-19264T (=DSM 44701T), isolated from a smear-ripened cheese.</title>
        <authorList>
            <consortium name="US DOE Joint Genome Institute (JGI-PGF)"/>
            <person name="Walter F."/>
            <person name="Albersmeier A."/>
            <person name="Kalinowski J."/>
            <person name="Ruckert C."/>
        </authorList>
    </citation>
    <scope>NUCLEOTIDE SEQUENCE</scope>
    <source>
        <strain evidence="2">CGMCC 1.10859</strain>
    </source>
</reference>
<evidence type="ECO:0000313" key="3">
    <source>
        <dbReference type="Proteomes" id="UP000634647"/>
    </source>
</evidence>
<protein>
    <recommendedName>
        <fullName evidence="4">Mutator family transposase</fullName>
    </recommendedName>
</protein>
<gene>
    <name evidence="2" type="ORF">GCM10008024_14520</name>
</gene>
<evidence type="ECO:0008006" key="4">
    <source>
        <dbReference type="Google" id="ProtNLM"/>
    </source>
</evidence>
<reference evidence="2" key="2">
    <citation type="submission" date="2023-06" db="EMBL/GenBank/DDBJ databases">
        <authorList>
            <person name="Sun Q."/>
            <person name="Zhou Y."/>
        </authorList>
    </citation>
    <scope>NUCLEOTIDE SEQUENCE</scope>
    <source>
        <strain evidence="2">CGMCC 1.10859</strain>
    </source>
</reference>
<accession>A0AAN4ZYV2</accession>
<name>A0AAN4ZYV2_9RHOB</name>
<feature type="region of interest" description="Disordered" evidence="1">
    <location>
        <begin position="155"/>
        <end position="174"/>
    </location>
</feature>
<evidence type="ECO:0000313" key="2">
    <source>
        <dbReference type="EMBL" id="GHE00928.1"/>
    </source>
</evidence>
<comment type="caution">
    <text evidence="2">The sequence shown here is derived from an EMBL/GenBank/DDBJ whole genome shotgun (WGS) entry which is preliminary data.</text>
</comment>
<sequence length="174" mass="17811">MKRATTSALALASRTEMTAAVEEAWEAVGASFEQFCLVAGLSSLTQMLEEDARELAGEAHARDAGKPGYRWGRTTGRVGFHGGKVAVERPRVRSKTTGKELARGRLSRLAGAMGDEPDADQCLDAEVRSCGAPAGGRGVGSGGIRAVEVGGLAAVQGTDGGAAGRVDGDRPVTA</sequence>
<proteinExistence type="predicted"/>
<feature type="compositionally biased region" description="Basic and acidic residues" evidence="1">
    <location>
        <begin position="86"/>
        <end position="100"/>
    </location>
</feature>
<evidence type="ECO:0000256" key="1">
    <source>
        <dbReference type="SAM" id="MobiDB-lite"/>
    </source>
</evidence>
<feature type="region of interest" description="Disordered" evidence="1">
    <location>
        <begin position="80"/>
        <end position="100"/>
    </location>
</feature>
<organism evidence="2 3">
    <name type="scientific">Allgaiera indica</name>
    <dbReference type="NCBI Taxonomy" id="765699"/>
    <lineage>
        <taxon>Bacteria</taxon>
        <taxon>Pseudomonadati</taxon>
        <taxon>Pseudomonadota</taxon>
        <taxon>Alphaproteobacteria</taxon>
        <taxon>Rhodobacterales</taxon>
        <taxon>Paracoccaceae</taxon>
        <taxon>Allgaiera</taxon>
    </lineage>
</organism>
<dbReference type="AlphaFoldDB" id="A0AAN4ZYV2"/>
<dbReference type="Proteomes" id="UP000634647">
    <property type="component" value="Unassembled WGS sequence"/>
</dbReference>